<organism evidence="2 3">
    <name type="scientific">Methanocorpusculum vombati</name>
    <dbReference type="NCBI Taxonomy" id="3002864"/>
    <lineage>
        <taxon>Archaea</taxon>
        <taxon>Methanobacteriati</taxon>
        <taxon>Methanobacteriota</taxon>
        <taxon>Stenosarchaea group</taxon>
        <taxon>Methanomicrobia</taxon>
        <taxon>Methanomicrobiales</taxon>
        <taxon>Methanocorpusculaceae</taxon>
        <taxon>Methanocorpusculum</taxon>
    </lineage>
</organism>
<evidence type="ECO:0000313" key="2">
    <source>
        <dbReference type="EMBL" id="MCZ0862927.1"/>
    </source>
</evidence>
<dbReference type="Proteomes" id="UP001141336">
    <property type="component" value="Unassembled WGS sequence"/>
</dbReference>
<dbReference type="InterPro" id="IPR000594">
    <property type="entry name" value="ThiF_NAD_FAD-bd"/>
</dbReference>
<evidence type="ECO:0000313" key="3">
    <source>
        <dbReference type="Proteomes" id="UP001141336"/>
    </source>
</evidence>
<evidence type="ECO:0000259" key="1">
    <source>
        <dbReference type="Pfam" id="PF00899"/>
    </source>
</evidence>
<feature type="domain" description="THIF-type NAD/FAD binding fold" evidence="1">
    <location>
        <begin position="5"/>
        <end position="232"/>
    </location>
</feature>
<dbReference type="EMBL" id="JAPTGC010000007">
    <property type="protein sequence ID" value="MCZ0862927.1"/>
    <property type="molecule type" value="Genomic_DNA"/>
</dbReference>
<proteinExistence type="predicted"/>
<dbReference type="SUPFAM" id="SSF69572">
    <property type="entry name" value="Activating enzymes of the ubiquitin-like proteins"/>
    <property type="match status" value="1"/>
</dbReference>
<protein>
    <submittedName>
        <fullName evidence="2">HesA/MoeB/ThiF family protein</fullName>
    </submittedName>
</protein>
<dbReference type="Pfam" id="PF00899">
    <property type="entry name" value="ThiF"/>
    <property type="match status" value="1"/>
</dbReference>
<accession>A0ABT4IMF2</accession>
<dbReference type="Gene3D" id="3.40.50.720">
    <property type="entry name" value="NAD(P)-binding Rossmann-like Domain"/>
    <property type="match status" value="1"/>
</dbReference>
<gene>
    <name evidence="2" type="ORF">O0S09_06640</name>
</gene>
<sequence length="241" mass="25614">MNERYVRQIPVIGDAGQKRLEDATVFLAGCGGLGSPVAFYLAAAGVGHLRIADCDIVDATNLNRQILHRPDRIGMPKAASAKLTLEAFNPDIEVTAFASFIDEKTAPRMIGDADIIVDAMDNFAARYVLNEMSQAHDIPLMHGGVAGLTGQATLILPKKTACLSCIFPDAKTTTGTPILGTAAGVIGSIEAEETIKYLTGTGETLAGKLLLWDGAVNRMDVFSVKKSRRCPVCSGSFEEKT</sequence>
<dbReference type="PANTHER" id="PTHR10953">
    <property type="entry name" value="UBIQUITIN-ACTIVATING ENZYME E1"/>
    <property type="match status" value="1"/>
</dbReference>
<dbReference type="InterPro" id="IPR035985">
    <property type="entry name" value="Ubiquitin-activating_enz"/>
</dbReference>
<name>A0ABT4IMF2_9EURY</name>
<dbReference type="PANTHER" id="PTHR10953:SF102">
    <property type="entry name" value="ADENYLYLTRANSFERASE AND SULFURTRANSFERASE MOCS3"/>
    <property type="match status" value="1"/>
</dbReference>
<dbReference type="InterPro" id="IPR045886">
    <property type="entry name" value="ThiF/MoeB/HesA"/>
</dbReference>
<reference evidence="2" key="1">
    <citation type="submission" date="2022-12" db="EMBL/GenBank/DDBJ databases">
        <title>Isolation and characterisation of novel Methanocorpusculum spp. from native Australian herbivores indicates the genus is ancestrally host-associated.</title>
        <authorList>
            <person name="Volmer J.G."/>
            <person name="Soo R.M."/>
            <person name="Evans P.N."/>
            <person name="Hoedt E.C."/>
            <person name="Astorga Alsina A.L."/>
            <person name="Woodcroft B.J."/>
            <person name="Tyson G.W."/>
            <person name="Hugenholtz P."/>
            <person name="Morrison M."/>
        </authorList>
    </citation>
    <scope>NUCLEOTIDE SEQUENCE</scope>
    <source>
        <strain evidence="2">CW153</strain>
    </source>
</reference>
<dbReference type="RefSeq" id="WP_268923184.1">
    <property type="nucleotide sequence ID" value="NZ_JAPTGC010000007.1"/>
</dbReference>
<keyword evidence="3" id="KW-1185">Reference proteome</keyword>
<comment type="caution">
    <text evidence="2">The sequence shown here is derived from an EMBL/GenBank/DDBJ whole genome shotgun (WGS) entry which is preliminary data.</text>
</comment>
<dbReference type="CDD" id="cd00757">
    <property type="entry name" value="ThiF_MoeB_HesA_family"/>
    <property type="match status" value="1"/>
</dbReference>